<sequence length="81" mass="9391">MGMKLTALDFKSWLNRQRISGRMMTTVMMKNCNHPLMKWTLSFSLWIQSKALANGVAQHAEQSRVEIEKERMEKEAATVAY</sequence>
<gene>
    <name evidence="1" type="ORF">CMV_000590</name>
</gene>
<dbReference type="OrthoDB" id="1746481at2759"/>
<organism evidence="1 2">
    <name type="scientific">Castanea mollissima</name>
    <name type="common">Chinese chestnut</name>
    <dbReference type="NCBI Taxonomy" id="60419"/>
    <lineage>
        <taxon>Eukaryota</taxon>
        <taxon>Viridiplantae</taxon>
        <taxon>Streptophyta</taxon>
        <taxon>Embryophyta</taxon>
        <taxon>Tracheophyta</taxon>
        <taxon>Spermatophyta</taxon>
        <taxon>Magnoliopsida</taxon>
        <taxon>eudicotyledons</taxon>
        <taxon>Gunneridae</taxon>
        <taxon>Pentapetalae</taxon>
        <taxon>rosids</taxon>
        <taxon>fabids</taxon>
        <taxon>Fagales</taxon>
        <taxon>Fagaceae</taxon>
        <taxon>Castanea</taxon>
    </lineage>
</organism>
<dbReference type="AlphaFoldDB" id="A0A8J4RM40"/>
<accession>A0A8J4RM40</accession>
<protein>
    <submittedName>
        <fullName evidence="1">Uncharacterized protein</fullName>
    </submittedName>
</protein>
<keyword evidence="2" id="KW-1185">Reference proteome</keyword>
<name>A0A8J4RM40_9ROSI</name>
<evidence type="ECO:0000313" key="1">
    <source>
        <dbReference type="EMBL" id="KAF3976192.1"/>
    </source>
</evidence>
<reference evidence="1" key="1">
    <citation type="submission" date="2020-03" db="EMBL/GenBank/DDBJ databases">
        <title>Castanea mollissima Vanexum genome sequencing.</title>
        <authorList>
            <person name="Staton M."/>
        </authorList>
    </citation>
    <scope>NUCLEOTIDE SEQUENCE</scope>
    <source>
        <tissue evidence="1">Leaf</tissue>
    </source>
</reference>
<evidence type="ECO:0000313" key="2">
    <source>
        <dbReference type="Proteomes" id="UP000737018"/>
    </source>
</evidence>
<dbReference type="EMBL" id="JRKL02000034">
    <property type="protein sequence ID" value="KAF3976192.1"/>
    <property type="molecule type" value="Genomic_DNA"/>
</dbReference>
<proteinExistence type="predicted"/>
<comment type="caution">
    <text evidence="1">The sequence shown here is derived from an EMBL/GenBank/DDBJ whole genome shotgun (WGS) entry which is preliminary data.</text>
</comment>
<dbReference type="Proteomes" id="UP000737018">
    <property type="component" value="Unassembled WGS sequence"/>
</dbReference>